<evidence type="ECO:0000313" key="1">
    <source>
        <dbReference type="EMBL" id="TKA12609.1"/>
    </source>
</evidence>
<accession>A0A4V5N273</accession>
<comment type="caution">
    <text evidence="1">The sequence shown here is derived from an EMBL/GenBank/DDBJ whole genome shotgun (WGS) entry which is preliminary data.</text>
</comment>
<organism evidence="1 2">
    <name type="scientific">Actinacidiphila oryziradicis</name>
    <dbReference type="NCBI Taxonomy" id="2571141"/>
    <lineage>
        <taxon>Bacteria</taxon>
        <taxon>Bacillati</taxon>
        <taxon>Actinomycetota</taxon>
        <taxon>Actinomycetes</taxon>
        <taxon>Kitasatosporales</taxon>
        <taxon>Streptomycetaceae</taxon>
        <taxon>Actinacidiphila</taxon>
    </lineage>
</organism>
<name>A0A4V5N273_9ACTN</name>
<dbReference type="EMBL" id="SUMC01000003">
    <property type="protein sequence ID" value="TKA12609.1"/>
    <property type="molecule type" value="Genomic_DNA"/>
</dbReference>
<proteinExistence type="predicted"/>
<evidence type="ECO:0000313" key="2">
    <source>
        <dbReference type="Proteomes" id="UP000305778"/>
    </source>
</evidence>
<gene>
    <name evidence="1" type="ORF">FCI23_04235</name>
</gene>
<sequence>MTPHVVIGVDAGSATLRDADHLIQRLAAELALSEGVFGCTHLIRTGQPRVALSLALPDETAAARTREHLAREYPGTGTDAARAAAAGHRARTAGRAVLFPGAQAMAAATPTVAELLAHSAIDAVSVLGSPGPPDGALRLVTRGHIRPEWRSGRLVLAAVPAAGGALAPFEVPNPTPCCGDHGQ</sequence>
<keyword evidence="2" id="KW-1185">Reference proteome</keyword>
<dbReference type="RefSeq" id="WP_136722086.1">
    <property type="nucleotide sequence ID" value="NZ_SUMC01000003.1"/>
</dbReference>
<dbReference type="OrthoDB" id="5189174at2"/>
<protein>
    <submittedName>
        <fullName evidence="1">Uncharacterized protein</fullName>
    </submittedName>
</protein>
<dbReference type="Proteomes" id="UP000305778">
    <property type="component" value="Unassembled WGS sequence"/>
</dbReference>
<dbReference type="AlphaFoldDB" id="A0A4V5N273"/>
<reference evidence="1 2" key="1">
    <citation type="submission" date="2019-04" db="EMBL/GenBank/DDBJ databases">
        <title>Streptomyces oryziradicis sp. nov., a novel actinomycete isolated from rhizosphere soil of rice (Oryza sativa L.).</title>
        <authorList>
            <person name="Li C."/>
        </authorList>
    </citation>
    <scope>NUCLEOTIDE SEQUENCE [LARGE SCALE GENOMIC DNA]</scope>
    <source>
        <strain evidence="1 2">NEAU-C40</strain>
    </source>
</reference>